<evidence type="ECO:0000256" key="13">
    <source>
        <dbReference type="HAMAP-Rule" id="MF_00281"/>
    </source>
</evidence>
<evidence type="ECO:0000256" key="6">
    <source>
        <dbReference type="ARBA" id="ARBA00022723"/>
    </source>
</evidence>
<evidence type="ECO:0000313" key="16">
    <source>
        <dbReference type="Proteomes" id="UP000053947"/>
    </source>
</evidence>
<keyword evidence="9 13" id="KW-0460">Magnesium</keyword>
<dbReference type="Pfam" id="PF02912">
    <property type="entry name" value="Phe_tRNA-synt_N"/>
    <property type="match status" value="1"/>
</dbReference>
<evidence type="ECO:0000313" key="15">
    <source>
        <dbReference type="EMBL" id="KTB49234.1"/>
    </source>
</evidence>
<dbReference type="AlphaFoldDB" id="A0A0W0GL16"/>
<keyword evidence="4 13" id="KW-0963">Cytoplasm</keyword>
<dbReference type="GO" id="GO:0000049">
    <property type="term" value="F:tRNA binding"/>
    <property type="evidence" value="ECO:0007669"/>
    <property type="project" value="InterPro"/>
</dbReference>
<evidence type="ECO:0000256" key="10">
    <source>
        <dbReference type="ARBA" id="ARBA00022917"/>
    </source>
</evidence>
<dbReference type="Gene3D" id="3.30.930.10">
    <property type="entry name" value="Bira Bifunctional Protein, Domain 2"/>
    <property type="match status" value="1"/>
</dbReference>
<dbReference type="EC" id="6.1.1.20" evidence="13"/>
<dbReference type="GO" id="GO:0000287">
    <property type="term" value="F:magnesium ion binding"/>
    <property type="evidence" value="ECO:0007669"/>
    <property type="project" value="UniProtKB-UniRule"/>
</dbReference>
<dbReference type="PANTHER" id="PTHR11538:SF41">
    <property type="entry name" value="PHENYLALANINE--TRNA LIGASE, MITOCHONDRIAL"/>
    <property type="match status" value="1"/>
</dbReference>
<dbReference type="Proteomes" id="UP000053947">
    <property type="component" value="Unassembled WGS sequence"/>
</dbReference>
<keyword evidence="5 13" id="KW-0436">Ligase</keyword>
<evidence type="ECO:0000256" key="7">
    <source>
        <dbReference type="ARBA" id="ARBA00022741"/>
    </source>
</evidence>
<keyword evidence="7 13" id="KW-0547">Nucleotide-binding</keyword>
<comment type="subcellular location">
    <subcellularLocation>
        <location evidence="1 13">Cytoplasm</location>
    </subcellularLocation>
</comment>
<dbReference type="InterPro" id="IPR022911">
    <property type="entry name" value="Phe_tRNA_ligase_alpha1_bac"/>
</dbReference>
<protein>
    <recommendedName>
        <fullName evidence="13">Phenylalanine--tRNA ligase alpha subunit</fullName>
        <ecNumber evidence="13">6.1.1.20</ecNumber>
    </recommendedName>
    <alternativeName>
        <fullName evidence="13">Phenylalanyl-tRNA synthetase alpha subunit</fullName>
        <shortName evidence="13">PheRS</shortName>
    </alternativeName>
</protein>
<dbReference type="SUPFAM" id="SSF55681">
    <property type="entry name" value="Class II aaRS and biotin synthetases"/>
    <property type="match status" value="1"/>
</dbReference>
<reference evidence="15 16" key="1">
    <citation type="submission" date="2015-06" db="EMBL/GenBank/DDBJ databases">
        <title>Genome sequence of the organohalide-respiring Dehalogenimonas alkenigignens type strain (IP3-3T).</title>
        <authorList>
            <person name="Key T.A."/>
            <person name="Richmond D.P."/>
            <person name="Bowman K.S."/>
            <person name="Cho Y.-J."/>
            <person name="Chun J."/>
            <person name="da Costa M.S."/>
            <person name="Rainey F.A."/>
            <person name="Moe W.M."/>
        </authorList>
    </citation>
    <scope>NUCLEOTIDE SEQUENCE [LARGE SCALE GENOMIC DNA]</scope>
    <source>
        <strain evidence="15 16">IP3-3</strain>
    </source>
</reference>
<keyword evidence="16" id="KW-1185">Reference proteome</keyword>
<comment type="cofactor">
    <cofactor evidence="13">
        <name>Mg(2+)</name>
        <dbReference type="ChEBI" id="CHEBI:18420"/>
    </cofactor>
    <text evidence="13">Binds 2 magnesium ions per tetramer.</text>
</comment>
<dbReference type="Pfam" id="PF01409">
    <property type="entry name" value="tRNA-synt_2d"/>
    <property type="match status" value="1"/>
</dbReference>
<sequence>MTENISLDNLKQNALAELAAVSTADALEAWRVGWLGKKSQLNTVLRGLAALPVEERKSLGAAANVVRQDLESALAAREQDFSDRLLESAPGIDITLPGRPWLSGRLHPVTRVINEITDIFSSLGFSVVEGPEVEYDRYNFDALNIPKEHPARDTMQTFWVDDVDEKDERHVLLRTHTSPMQVRFMEKYKEPPIRIVVPGRVYRYEATDASHLPMFHQVEGLMVDRNVSLAQLKGTLFEFARRFFGPERRVRFRCDFFPFVEPGVEMAVECASCKGAGCRVCGNSGWLEILGAGMVHPKVLEGVGIDSTIYSGFAFGMGVERLPMLRYGVDDIRLFYSSDLRFLRQF</sequence>
<keyword evidence="6 13" id="KW-0479">Metal-binding</keyword>
<dbReference type="GO" id="GO:0004826">
    <property type="term" value="F:phenylalanine-tRNA ligase activity"/>
    <property type="evidence" value="ECO:0007669"/>
    <property type="project" value="UniProtKB-UniRule"/>
</dbReference>
<dbReference type="InterPro" id="IPR010978">
    <property type="entry name" value="tRNA-bd_arm"/>
</dbReference>
<evidence type="ECO:0000256" key="4">
    <source>
        <dbReference type="ARBA" id="ARBA00022490"/>
    </source>
</evidence>
<dbReference type="PATRIC" id="fig|1217799.6.peg.147"/>
<feature type="domain" description="Aminoacyl-transfer RNA synthetases class-II family profile" evidence="14">
    <location>
        <begin position="110"/>
        <end position="345"/>
    </location>
</feature>
<evidence type="ECO:0000256" key="3">
    <source>
        <dbReference type="ARBA" id="ARBA00011209"/>
    </source>
</evidence>
<evidence type="ECO:0000256" key="8">
    <source>
        <dbReference type="ARBA" id="ARBA00022840"/>
    </source>
</evidence>
<dbReference type="CDD" id="cd00496">
    <property type="entry name" value="PheRS_alpha_core"/>
    <property type="match status" value="1"/>
</dbReference>
<dbReference type="GO" id="GO:0006432">
    <property type="term" value="P:phenylalanyl-tRNA aminoacylation"/>
    <property type="evidence" value="ECO:0007669"/>
    <property type="project" value="UniProtKB-UniRule"/>
</dbReference>
<evidence type="ECO:0000256" key="11">
    <source>
        <dbReference type="ARBA" id="ARBA00023146"/>
    </source>
</evidence>
<proteinExistence type="inferred from homology"/>
<evidence type="ECO:0000256" key="5">
    <source>
        <dbReference type="ARBA" id="ARBA00022598"/>
    </source>
</evidence>
<dbReference type="PANTHER" id="PTHR11538">
    <property type="entry name" value="PHENYLALANYL-TRNA SYNTHETASE"/>
    <property type="match status" value="1"/>
</dbReference>
<dbReference type="RefSeq" id="WP_058437765.1">
    <property type="nucleotide sequence ID" value="NZ_KQ758903.1"/>
</dbReference>
<dbReference type="SUPFAM" id="SSF46589">
    <property type="entry name" value="tRNA-binding arm"/>
    <property type="match status" value="1"/>
</dbReference>
<comment type="subunit">
    <text evidence="3 13">Tetramer of two alpha and two beta subunits.</text>
</comment>
<dbReference type="PROSITE" id="PS50862">
    <property type="entry name" value="AA_TRNA_LIGASE_II"/>
    <property type="match status" value="1"/>
</dbReference>
<evidence type="ECO:0000256" key="1">
    <source>
        <dbReference type="ARBA" id="ARBA00004496"/>
    </source>
</evidence>
<organism evidence="15 16">
    <name type="scientific">Dehalogenimonas alkenigignens</name>
    <dbReference type="NCBI Taxonomy" id="1217799"/>
    <lineage>
        <taxon>Bacteria</taxon>
        <taxon>Bacillati</taxon>
        <taxon>Chloroflexota</taxon>
        <taxon>Dehalococcoidia</taxon>
        <taxon>Dehalococcoidales</taxon>
        <taxon>Dehalococcoidaceae</taxon>
        <taxon>Dehalogenimonas</taxon>
    </lineage>
</organism>
<dbReference type="InterPro" id="IPR002319">
    <property type="entry name" value="Phenylalanyl-tRNA_Synthase"/>
</dbReference>
<dbReference type="InterPro" id="IPR004529">
    <property type="entry name" value="Phe-tRNA-synth_IIc_asu"/>
</dbReference>
<dbReference type="GO" id="GO:0005737">
    <property type="term" value="C:cytoplasm"/>
    <property type="evidence" value="ECO:0007669"/>
    <property type="project" value="UniProtKB-SubCell"/>
</dbReference>
<evidence type="ECO:0000259" key="14">
    <source>
        <dbReference type="PROSITE" id="PS50862"/>
    </source>
</evidence>
<feature type="binding site" evidence="13">
    <location>
        <position position="261"/>
    </location>
    <ligand>
        <name>Mg(2+)</name>
        <dbReference type="ChEBI" id="CHEBI:18420"/>
        <note>shared with beta subunit</note>
    </ligand>
</feature>
<dbReference type="GO" id="GO:0005524">
    <property type="term" value="F:ATP binding"/>
    <property type="evidence" value="ECO:0007669"/>
    <property type="project" value="UniProtKB-UniRule"/>
</dbReference>
<dbReference type="NCBIfam" id="TIGR00468">
    <property type="entry name" value="pheS"/>
    <property type="match status" value="1"/>
</dbReference>
<dbReference type="STRING" id="1217799.DEALK_01460"/>
<evidence type="ECO:0000256" key="2">
    <source>
        <dbReference type="ARBA" id="ARBA00010207"/>
    </source>
</evidence>
<name>A0A0W0GL16_9CHLR</name>
<keyword evidence="10 13" id="KW-0648">Protein biosynthesis</keyword>
<dbReference type="HAMAP" id="MF_00281">
    <property type="entry name" value="Phe_tRNA_synth_alpha1"/>
    <property type="match status" value="1"/>
</dbReference>
<keyword evidence="11 13" id="KW-0030">Aminoacyl-tRNA synthetase</keyword>
<keyword evidence="8 13" id="KW-0067">ATP-binding</keyword>
<dbReference type="InterPro" id="IPR006195">
    <property type="entry name" value="aa-tRNA-synth_II"/>
</dbReference>
<dbReference type="InterPro" id="IPR045864">
    <property type="entry name" value="aa-tRNA-synth_II/BPL/LPL"/>
</dbReference>
<comment type="catalytic activity">
    <reaction evidence="12 13">
        <text>tRNA(Phe) + L-phenylalanine + ATP = L-phenylalanyl-tRNA(Phe) + AMP + diphosphate + H(+)</text>
        <dbReference type="Rhea" id="RHEA:19413"/>
        <dbReference type="Rhea" id="RHEA-COMP:9668"/>
        <dbReference type="Rhea" id="RHEA-COMP:9699"/>
        <dbReference type="ChEBI" id="CHEBI:15378"/>
        <dbReference type="ChEBI" id="CHEBI:30616"/>
        <dbReference type="ChEBI" id="CHEBI:33019"/>
        <dbReference type="ChEBI" id="CHEBI:58095"/>
        <dbReference type="ChEBI" id="CHEBI:78442"/>
        <dbReference type="ChEBI" id="CHEBI:78531"/>
        <dbReference type="ChEBI" id="CHEBI:456215"/>
        <dbReference type="EC" id="6.1.1.20"/>
    </reaction>
</comment>
<evidence type="ECO:0000256" key="9">
    <source>
        <dbReference type="ARBA" id="ARBA00022842"/>
    </source>
</evidence>
<comment type="caution">
    <text evidence="15">The sequence shown here is derived from an EMBL/GenBank/DDBJ whole genome shotgun (WGS) entry which is preliminary data.</text>
</comment>
<dbReference type="OrthoDB" id="9800719at2"/>
<comment type="similarity">
    <text evidence="2 13">Belongs to the class-II aminoacyl-tRNA synthetase family. Phe-tRNA synthetase alpha subunit type 1 subfamily.</text>
</comment>
<accession>A0A0W0GL16</accession>
<dbReference type="EMBL" id="LFDV01000001">
    <property type="protein sequence ID" value="KTB49234.1"/>
    <property type="molecule type" value="Genomic_DNA"/>
</dbReference>
<evidence type="ECO:0000256" key="12">
    <source>
        <dbReference type="ARBA" id="ARBA00049255"/>
    </source>
</evidence>
<dbReference type="InterPro" id="IPR004188">
    <property type="entry name" value="Phe-tRNA_ligase_II_N"/>
</dbReference>
<gene>
    <name evidence="13" type="primary">pheS</name>
    <name evidence="15" type="ORF">DEALK_01460</name>
</gene>